<keyword evidence="1" id="KW-0812">Transmembrane</keyword>
<dbReference type="AlphaFoldDB" id="A0A2M8BWU1"/>
<sequence>MFTSLQSRLAGLLQRLSRFKLLFILLPYLVIASVAIYFGYERCKPTYIKDGVKYTRSVCGNVKTAEALPIPKNPNEKKVDAKVYTYSEANYWEIIDNSKSPHFPTGLKFSEKDLPNPTVVRWNNYLLGINIENYVEKSGGAFLGSPVSEHYTLQSQIRTVRVYNIDSGETFDISLEKPTWGEIWYTTSQVVGNTYYFGVGGAFGPSLGYKLDLPPQRISRITKLASAIGNEITKYGNTYVSSFCYEGCTYSLFNPVSLTVTPLERMTSASNDRDFSRKEEFIGIDNQGRMILNVRNIPKDVNNQQHFDTEMIAASPLSNESSTIALINASDLPEKMRGYFMVDGIDKVLMLGNTKVYIYDLSQGQTREIQIGSKLKEDFVSAKSYNYYSASRTDEVVCFTDSETIKYAVDLAKETYLDTPPSDCKKLWVEKTKEEVFKELNLPDNFEFVYTPAVYKTYNVVKGKPESELPKDSEIIK</sequence>
<keyword evidence="1" id="KW-0472">Membrane</keyword>
<reference evidence="3" key="1">
    <citation type="submission" date="2017-09" db="EMBL/GenBank/DDBJ databases">
        <title>Depth-based differentiation of microbial function through sediment-hosted aquifers and enrichment of novel symbionts in the deep terrestrial subsurface.</title>
        <authorList>
            <person name="Probst A.J."/>
            <person name="Ladd B."/>
            <person name="Jarett J.K."/>
            <person name="Geller-Mcgrath D.E."/>
            <person name="Sieber C.M.K."/>
            <person name="Emerson J.B."/>
            <person name="Anantharaman K."/>
            <person name="Thomas B.C."/>
            <person name="Malmstrom R."/>
            <person name="Stieglmeier M."/>
            <person name="Klingl A."/>
            <person name="Woyke T."/>
            <person name="Ryan C.M."/>
            <person name="Banfield J.F."/>
        </authorList>
    </citation>
    <scope>NUCLEOTIDE SEQUENCE [LARGE SCALE GENOMIC DNA]</scope>
</reference>
<keyword evidence="1" id="KW-1133">Transmembrane helix</keyword>
<evidence type="ECO:0000313" key="3">
    <source>
        <dbReference type="Proteomes" id="UP000231196"/>
    </source>
</evidence>
<comment type="caution">
    <text evidence="2">The sequence shown here is derived from an EMBL/GenBank/DDBJ whole genome shotgun (WGS) entry which is preliminary data.</text>
</comment>
<evidence type="ECO:0000313" key="2">
    <source>
        <dbReference type="EMBL" id="PJB48329.1"/>
    </source>
</evidence>
<gene>
    <name evidence="2" type="ORF">CO104_01580</name>
</gene>
<organism evidence="2 3">
    <name type="scientific">Candidatus Collierbacteria bacterium CG_4_9_14_3_um_filter_43_16</name>
    <dbReference type="NCBI Taxonomy" id="1974532"/>
    <lineage>
        <taxon>Bacteria</taxon>
        <taxon>Candidatus Collieribacteriota</taxon>
    </lineage>
</organism>
<name>A0A2M8BWU1_9BACT</name>
<accession>A0A2M8BWU1</accession>
<dbReference type="EMBL" id="PFUC01000032">
    <property type="protein sequence ID" value="PJB48329.1"/>
    <property type="molecule type" value="Genomic_DNA"/>
</dbReference>
<feature type="transmembrane region" description="Helical" evidence="1">
    <location>
        <begin position="21"/>
        <end position="40"/>
    </location>
</feature>
<dbReference type="Proteomes" id="UP000231196">
    <property type="component" value="Unassembled WGS sequence"/>
</dbReference>
<protein>
    <submittedName>
        <fullName evidence="2">Uncharacterized protein</fullName>
    </submittedName>
</protein>
<proteinExistence type="predicted"/>
<evidence type="ECO:0000256" key="1">
    <source>
        <dbReference type="SAM" id="Phobius"/>
    </source>
</evidence>